<keyword evidence="2" id="KW-1185">Reference proteome</keyword>
<feature type="domain" description="Integrase catalytic" evidence="1">
    <location>
        <begin position="166"/>
        <end position="336"/>
    </location>
</feature>
<organism evidence="2 3">
    <name type="scientific">Spinacia oleracea</name>
    <name type="common">Spinach</name>
    <dbReference type="NCBI Taxonomy" id="3562"/>
    <lineage>
        <taxon>Eukaryota</taxon>
        <taxon>Viridiplantae</taxon>
        <taxon>Streptophyta</taxon>
        <taxon>Embryophyta</taxon>
        <taxon>Tracheophyta</taxon>
        <taxon>Spermatophyta</taxon>
        <taxon>Magnoliopsida</taxon>
        <taxon>eudicotyledons</taxon>
        <taxon>Gunneridae</taxon>
        <taxon>Pentapetalae</taxon>
        <taxon>Caryophyllales</taxon>
        <taxon>Chenopodiaceae</taxon>
        <taxon>Chenopodioideae</taxon>
        <taxon>Anserineae</taxon>
        <taxon>Spinacia</taxon>
    </lineage>
</organism>
<dbReference type="RefSeq" id="XP_056691950.1">
    <property type="nucleotide sequence ID" value="XM_056835972.1"/>
</dbReference>
<dbReference type="Gene3D" id="3.30.420.10">
    <property type="entry name" value="Ribonuclease H-like superfamily/Ribonuclease H"/>
    <property type="match status" value="2"/>
</dbReference>
<dbReference type="SUPFAM" id="SSF53098">
    <property type="entry name" value="Ribonuclease H-like"/>
    <property type="match status" value="2"/>
</dbReference>
<protein>
    <recommendedName>
        <fullName evidence="1">Integrase catalytic domain-containing protein</fullName>
    </recommendedName>
</protein>
<dbReference type="PANTHER" id="PTHR48475:SF1">
    <property type="entry name" value="RNASE H TYPE-1 DOMAIN-CONTAINING PROTEIN"/>
    <property type="match status" value="1"/>
</dbReference>
<reference evidence="2" key="1">
    <citation type="journal article" date="2021" name="Nat. Commun.">
        <title>Genomic analyses provide insights into spinach domestication and the genetic basis of agronomic traits.</title>
        <authorList>
            <person name="Cai X."/>
            <person name="Sun X."/>
            <person name="Xu C."/>
            <person name="Sun H."/>
            <person name="Wang X."/>
            <person name="Ge C."/>
            <person name="Zhang Z."/>
            <person name="Wang Q."/>
            <person name="Fei Z."/>
            <person name="Jiao C."/>
            <person name="Wang Q."/>
        </authorList>
    </citation>
    <scope>NUCLEOTIDE SEQUENCE [LARGE SCALE GENOMIC DNA]</scope>
    <source>
        <strain evidence="2">cv. Varoflay</strain>
    </source>
</reference>
<accession>A0ABM3R8L6</accession>
<dbReference type="InterPro" id="IPR001584">
    <property type="entry name" value="Integrase_cat-core"/>
</dbReference>
<sequence>MLSEFDIQCVNQKSVKGRAISEALADGLILGDEFDDNFLDEHLLNIGISRWKMYFDGAFNRRGNGAGVLLIDPYGIHIPFAVKLSFPTTNNMAEYEACIYGVKFIPYFEDINFKHLPREQNSFTDALANLAVNLTWENNVKIRAVTIEENDSPVVNLEHMIAALTLQDDKYACWGIDIIGQIHPNASNGHQYILVSIDYFSKWIEAASYVKLGEKQVSKFVINNIICRYGVPFEIISDNGSHFEGHLKETLEKYKVRHHQSSPYRPQTNGAVEVANKTIRTIIAKMTEKTREWPEKFPYSLWGYMISIRTPTGTTAYSLVYGMEPVLPVEIEIQSLRVMNESEISEDQWCKVRYDELTLVDERRLEALNNIQLYQRRIARAFNKRVRDRGIQEGI</sequence>
<dbReference type="Pfam" id="PF00665">
    <property type="entry name" value="rve"/>
    <property type="match status" value="1"/>
</dbReference>
<reference evidence="3" key="2">
    <citation type="submission" date="2025-08" db="UniProtKB">
        <authorList>
            <consortium name="RefSeq"/>
        </authorList>
    </citation>
    <scope>IDENTIFICATION</scope>
    <source>
        <tissue evidence="3">Leaf</tissue>
    </source>
</reference>
<evidence type="ECO:0000259" key="1">
    <source>
        <dbReference type="PROSITE" id="PS50994"/>
    </source>
</evidence>
<dbReference type="InterPro" id="IPR012337">
    <property type="entry name" value="RNaseH-like_sf"/>
</dbReference>
<gene>
    <name evidence="3" type="primary">LOC130467463</name>
</gene>
<proteinExistence type="predicted"/>
<name>A0ABM3R8L6_SPIOL</name>
<dbReference type="PROSITE" id="PS50994">
    <property type="entry name" value="INTEGRASE"/>
    <property type="match status" value="1"/>
</dbReference>
<evidence type="ECO:0000313" key="2">
    <source>
        <dbReference type="Proteomes" id="UP000813463"/>
    </source>
</evidence>
<evidence type="ECO:0000313" key="3">
    <source>
        <dbReference type="RefSeq" id="XP_056691950.1"/>
    </source>
</evidence>
<dbReference type="Proteomes" id="UP000813463">
    <property type="component" value="Chromosome 2"/>
</dbReference>
<dbReference type="PANTHER" id="PTHR48475">
    <property type="entry name" value="RIBONUCLEASE H"/>
    <property type="match status" value="1"/>
</dbReference>
<dbReference type="InterPro" id="IPR036397">
    <property type="entry name" value="RNaseH_sf"/>
</dbReference>
<dbReference type="GeneID" id="130467463"/>